<keyword evidence="8" id="KW-0460">Magnesium</keyword>
<proteinExistence type="inferred from homology"/>
<feature type="non-terminal residue" evidence="10">
    <location>
        <position position="1"/>
    </location>
</feature>
<evidence type="ECO:0000256" key="7">
    <source>
        <dbReference type="ARBA" id="ARBA00022840"/>
    </source>
</evidence>
<comment type="similarity">
    <text evidence="2">Belongs to the SELO family.</text>
</comment>
<dbReference type="GO" id="GO:0070733">
    <property type="term" value="F:AMPylase activity"/>
    <property type="evidence" value="ECO:0007669"/>
    <property type="project" value="TreeGrafter"/>
</dbReference>
<gene>
    <name evidence="10" type="ORF">PISMIDRAFT_689832</name>
</gene>
<dbReference type="InterPro" id="IPR003846">
    <property type="entry name" value="SelO"/>
</dbReference>
<evidence type="ECO:0000256" key="9">
    <source>
        <dbReference type="ARBA" id="ARBA00031547"/>
    </source>
</evidence>
<keyword evidence="3" id="KW-0808">Transferase</keyword>
<keyword evidence="7" id="KW-0067">ATP-binding</keyword>
<dbReference type="AlphaFoldDB" id="A0A0C9Y4U8"/>
<comment type="cofactor">
    <cofactor evidence="1">
        <name>Mg(2+)</name>
        <dbReference type="ChEBI" id="CHEBI:18420"/>
    </cofactor>
</comment>
<dbReference type="EMBL" id="KN834128">
    <property type="protein sequence ID" value="KIK12026.1"/>
    <property type="molecule type" value="Genomic_DNA"/>
</dbReference>
<reference evidence="11" key="2">
    <citation type="submission" date="2015-01" db="EMBL/GenBank/DDBJ databases">
        <title>Evolutionary Origins and Diversification of the Mycorrhizal Mutualists.</title>
        <authorList>
            <consortium name="DOE Joint Genome Institute"/>
            <consortium name="Mycorrhizal Genomics Consortium"/>
            <person name="Kohler A."/>
            <person name="Kuo A."/>
            <person name="Nagy L.G."/>
            <person name="Floudas D."/>
            <person name="Copeland A."/>
            <person name="Barry K.W."/>
            <person name="Cichocki N."/>
            <person name="Veneault-Fourrey C."/>
            <person name="LaButti K."/>
            <person name="Lindquist E.A."/>
            <person name="Lipzen A."/>
            <person name="Lundell T."/>
            <person name="Morin E."/>
            <person name="Murat C."/>
            <person name="Riley R."/>
            <person name="Ohm R."/>
            <person name="Sun H."/>
            <person name="Tunlid A."/>
            <person name="Henrissat B."/>
            <person name="Grigoriev I.V."/>
            <person name="Hibbett D.S."/>
            <person name="Martin F."/>
        </authorList>
    </citation>
    <scope>NUCLEOTIDE SEQUENCE [LARGE SCALE GENOMIC DNA]</scope>
    <source>
        <strain evidence="11">441</strain>
    </source>
</reference>
<dbReference type="GO" id="GO:0046872">
    <property type="term" value="F:metal ion binding"/>
    <property type="evidence" value="ECO:0007669"/>
    <property type="project" value="UniProtKB-KW"/>
</dbReference>
<dbReference type="HOGENOM" id="CLU_3020004_0_0_1"/>
<dbReference type="Pfam" id="PF02696">
    <property type="entry name" value="SelO"/>
    <property type="match status" value="1"/>
</dbReference>
<dbReference type="GO" id="GO:0005524">
    <property type="term" value="F:ATP binding"/>
    <property type="evidence" value="ECO:0007669"/>
    <property type="project" value="UniProtKB-KW"/>
</dbReference>
<keyword evidence="6" id="KW-0547">Nucleotide-binding</keyword>
<evidence type="ECO:0000256" key="5">
    <source>
        <dbReference type="ARBA" id="ARBA00022723"/>
    </source>
</evidence>
<sequence>LSRPDHDTTYEFQLKGAGRTPFSRSADGFAALPSSMLMHVSGIPTTRSPEMAVLLE</sequence>
<accession>A0A0C9Y4U8</accession>
<evidence type="ECO:0000313" key="11">
    <source>
        <dbReference type="Proteomes" id="UP000054018"/>
    </source>
</evidence>
<dbReference type="PANTHER" id="PTHR32057">
    <property type="entry name" value="PROTEIN ADENYLYLTRANSFERASE SELO, MITOCHONDRIAL"/>
    <property type="match status" value="1"/>
</dbReference>
<evidence type="ECO:0000256" key="2">
    <source>
        <dbReference type="ARBA" id="ARBA00009747"/>
    </source>
</evidence>
<evidence type="ECO:0000313" key="10">
    <source>
        <dbReference type="EMBL" id="KIK12026.1"/>
    </source>
</evidence>
<dbReference type="Proteomes" id="UP000054018">
    <property type="component" value="Unassembled WGS sequence"/>
</dbReference>
<evidence type="ECO:0000256" key="1">
    <source>
        <dbReference type="ARBA" id="ARBA00001946"/>
    </source>
</evidence>
<evidence type="ECO:0000256" key="6">
    <source>
        <dbReference type="ARBA" id="ARBA00022741"/>
    </source>
</evidence>
<feature type="non-terminal residue" evidence="10">
    <location>
        <position position="56"/>
    </location>
</feature>
<evidence type="ECO:0000256" key="4">
    <source>
        <dbReference type="ARBA" id="ARBA00022695"/>
    </source>
</evidence>
<name>A0A0C9Y4U8_9AGAM</name>
<organism evidence="10 11">
    <name type="scientific">Pisolithus microcarpus 441</name>
    <dbReference type="NCBI Taxonomy" id="765257"/>
    <lineage>
        <taxon>Eukaryota</taxon>
        <taxon>Fungi</taxon>
        <taxon>Dikarya</taxon>
        <taxon>Basidiomycota</taxon>
        <taxon>Agaricomycotina</taxon>
        <taxon>Agaricomycetes</taxon>
        <taxon>Agaricomycetidae</taxon>
        <taxon>Boletales</taxon>
        <taxon>Sclerodermatineae</taxon>
        <taxon>Pisolithaceae</taxon>
        <taxon>Pisolithus</taxon>
    </lineage>
</organism>
<dbReference type="PANTHER" id="PTHR32057:SF14">
    <property type="entry name" value="PROTEIN ADENYLYLTRANSFERASE SELO, MITOCHONDRIAL"/>
    <property type="match status" value="1"/>
</dbReference>
<keyword evidence="4" id="KW-0548">Nucleotidyltransferase</keyword>
<reference evidence="10 11" key="1">
    <citation type="submission" date="2014-04" db="EMBL/GenBank/DDBJ databases">
        <authorList>
            <consortium name="DOE Joint Genome Institute"/>
            <person name="Kuo A."/>
            <person name="Kohler A."/>
            <person name="Costa M.D."/>
            <person name="Nagy L.G."/>
            <person name="Floudas D."/>
            <person name="Copeland A."/>
            <person name="Barry K.W."/>
            <person name="Cichocki N."/>
            <person name="Veneault-Fourrey C."/>
            <person name="LaButti K."/>
            <person name="Lindquist E.A."/>
            <person name="Lipzen A."/>
            <person name="Lundell T."/>
            <person name="Morin E."/>
            <person name="Murat C."/>
            <person name="Sun H."/>
            <person name="Tunlid A."/>
            <person name="Henrissat B."/>
            <person name="Grigoriev I.V."/>
            <person name="Hibbett D.S."/>
            <person name="Martin F."/>
            <person name="Nordberg H.P."/>
            <person name="Cantor M.N."/>
            <person name="Hua S.X."/>
        </authorList>
    </citation>
    <scope>NUCLEOTIDE SEQUENCE [LARGE SCALE GENOMIC DNA]</scope>
    <source>
        <strain evidence="10 11">441</strain>
    </source>
</reference>
<keyword evidence="5" id="KW-0479">Metal-binding</keyword>
<dbReference type="OrthoDB" id="10254721at2759"/>
<evidence type="ECO:0000256" key="3">
    <source>
        <dbReference type="ARBA" id="ARBA00022679"/>
    </source>
</evidence>
<dbReference type="GO" id="GO:0005739">
    <property type="term" value="C:mitochondrion"/>
    <property type="evidence" value="ECO:0007669"/>
    <property type="project" value="TreeGrafter"/>
</dbReference>
<evidence type="ECO:0000256" key="8">
    <source>
        <dbReference type="ARBA" id="ARBA00022842"/>
    </source>
</evidence>
<protein>
    <recommendedName>
        <fullName evidence="9">Selenoprotein O</fullName>
    </recommendedName>
</protein>
<keyword evidence="11" id="KW-1185">Reference proteome</keyword>